<evidence type="ECO:0000256" key="5">
    <source>
        <dbReference type="SAM" id="Phobius"/>
    </source>
</evidence>
<keyword evidence="2 5" id="KW-0812">Transmembrane</keyword>
<dbReference type="Proteomes" id="UP000428260">
    <property type="component" value="Chromosome"/>
</dbReference>
<feature type="transmembrane region" description="Helical" evidence="5">
    <location>
        <begin position="103"/>
        <end position="122"/>
    </location>
</feature>
<dbReference type="PANTHER" id="PTHR37306">
    <property type="entry name" value="COLICIN V PRODUCTION PROTEIN"/>
    <property type="match status" value="1"/>
</dbReference>
<proteinExistence type="predicted"/>
<name>A0A6I6K227_9BACT</name>
<evidence type="ECO:0000313" key="7">
    <source>
        <dbReference type="Proteomes" id="UP000428260"/>
    </source>
</evidence>
<dbReference type="GO" id="GO:0009403">
    <property type="term" value="P:toxin biosynthetic process"/>
    <property type="evidence" value="ECO:0007669"/>
    <property type="project" value="InterPro"/>
</dbReference>
<accession>A0A6I6K227</accession>
<sequence length="177" mass="19783">MNYIDIILGLLLLFSAIGGFRKGLIAELASLAALILGIWGAIEFSDITSEFLIDNFNLQTEHLNIISFVVTFVVIVILVHIVGNVVNKLVDTVMLGFVNRLAGLVFGILKSALILSIILVVFDKVDDDIEILSREAKAESRLYEPIRSFAPSIFPFLNIWDDRENSEKYDNEKVARL</sequence>
<dbReference type="RefSeq" id="WP_158865595.1">
    <property type="nucleotide sequence ID" value="NZ_CP046401.1"/>
</dbReference>
<keyword evidence="4 5" id="KW-0472">Membrane</keyword>
<keyword evidence="3 5" id="KW-1133">Transmembrane helix</keyword>
<reference evidence="6 7" key="1">
    <citation type="submission" date="2019-11" db="EMBL/GenBank/DDBJ databases">
        <authorList>
            <person name="Zheng R.K."/>
            <person name="Sun C.M."/>
        </authorList>
    </citation>
    <scope>NUCLEOTIDE SEQUENCE [LARGE SCALE GENOMIC DNA]</scope>
    <source>
        <strain evidence="6 7">WC007</strain>
    </source>
</reference>
<dbReference type="AlphaFoldDB" id="A0A6I6K227"/>
<gene>
    <name evidence="6" type="ORF">GM418_09875</name>
</gene>
<dbReference type="EMBL" id="CP046401">
    <property type="protein sequence ID" value="QGY43954.1"/>
    <property type="molecule type" value="Genomic_DNA"/>
</dbReference>
<evidence type="ECO:0000256" key="2">
    <source>
        <dbReference type="ARBA" id="ARBA00022692"/>
    </source>
</evidence>
<dbReference type="InterPro" id="IPR003825">
    <property type="entry name" value="Colicin-V_CvpA"/>
</dbReference>
<organism evidence="6 7">
    <name type="scientific">Maribellus comscasis</name>
    <dbReference type="NCBI Taxonomy" id="2681766"/>
    <lineage>
        <taxon>Bacteria</taxon>
        <taxon>Pseudomonadati</taxon>
        <taxon>Bacteroidota</taxon>
        <taxon>Bacteroidia</taxon>
        <taxon>Marinilabiliales</taxon>
        <taxon>Prolixibacteraceae</taxon>
        <taxon>Maribellus</taxon>
    </lineage>
</organism>
<feature type="transmembrane region" description="Helical" evidence="5">
    <location>
        <begin position="65"/>
        <end position="83"/>
    </location>
</feature>
<dbReference type="Pfam" id="PF02674">
    <property type="entry name" value="Colicin_V"/>
    <property type="match status" value="1"/>
</dbReference>
<evidence type="ECO:0000256" key="1">
    <source>
        <dbReference type="ARBA" id="ARBA00004141"/>
    </source>
</evidence>
<protein>
    <submittedName>
        <fullName evidence="6">CvpA family protein</fullName>
    </submittedName>
</protein>
<keyword evidence="7" id="KW-1185">Reference proteome</keyword>
<comment type="subcellular location">
    <subcellularLocation>
        <location evidence="1">Membrane</location>
        <topology evidence="1">Multi-pass membrane protein</topology>
    </subcellularLocation>
</comment>
<dbReference type="GO" id="GO:0016020">
    <property type="term" value="C:membrane"/>
    <property type="evidence" value="ECO:0007669"/>
    <property type="project" value="UniProtKB-SubCell"/>
</dbReference>
<evidence type="ECO:0000256" key="4">
    <source>
        <dbReference type="ARBA" id="ARBA00023136"/>
    </source>
</evidence>
<evidence type="ECO:0000256" key="3">
    <source>
        <dbReference type="ARBA" id="ARBA00022989"/>
    </source>
</evidence>
<feature type="transmembrane region" description="Helical" evidence="5">
    <location>
        <begin position="31"/>
        <end position="53"/>
    </location>
</feature>
<dbReference type="KEGG" id="mcos:GM418_09875"/>
<evidence type="ECO:0000313" key="6">
    <source>
        <dbReference type="EMBL" id="QGY43954.1"/>
    </source>
</evidence>
<dbReference type="PANTHER" id="PTHR37306:SF1">
    <property type="entry name" value="COLICIN V PRODUCTION PROTEIN"/>
    <property type="match status" value="1"/>
</dbReference>